<proteinExistence type="predicted"/>
<dbReference type="InterPro" id="IPR010787">
    <property type="entry name" value="DUF1385"/>
</dbReference>
<comment type="caution">
    <text evidence="2">The sequence shown here is derived from an EMBL/GenBank/DDBJ whole genome shotgun (WGS) entry which is preliminary data.</text>
</comment>
<sequence>MSNQSKIFGGQAVIEGVMFGGNHSQVTAVRRKDGQIETYELQKASYPWIQMLKKIPLLRGLTALIESSAYGAKHMQFASDQYELDHIEEGEKPQAESKLQMILGVAIVGILSLIAGKVIFTGVPAALAHLILGTNVQSFFIQSLVEGVIKTLLLFTYLWAISLTPLIKRVFQYHGAEHKVITAYENREELTVENIQRQSRLHYRCGSSFIILSVIVGVVLYSFFPFDNIWERLTNRILLIPVVIGLSYEVLRATNAMRDIPILKWLGYPGLWLQKLTTKEPTPAQIEVAIVSFNRLLELEATSPSAVNNKQKPVVESF</sequence>
<name>A0A926RY66_9BACL</name>
<accession>A0A926RY66</accession>
<dbReference type="PANTHER" id="PTHR42867:SF1">
    <property type="entry name" value="MEMBRANE PROTEIN-RELATED"/>
    <property type="match status" value="1"/>
</dbReference>
<dbReference type="Proteomes" id="UP000661691">
    <property type="component" value="Unassembled WGS sequence"/>
</dbReference>
<dbReference type="PANTHER" id="PTHR42867">
    <property type="entry name" value="MEMBRANE PROTEIN-RELATED"/>
    <property type="match status" value="1"/>
</dbReference>
<gene>
    <name evidence="2" type="ORF">IC620_12745</name>
</gene>
<dbReference type="Pfam" id="PF07136">
    <property type="entry name" value="DUF1385"/>
    <property type="match status" value="1"/>
</dbReference>
<feature type="transmembrane region" description="Helical" evidence="1">
    <location>
        <begin position="205"/>
        <end position="224"/>
    </location>
</feature>
<feature type="transmembrane region" description="Helical" evidence="1">
    <location>
        <begin position="102"/>
        <end position="127"/>
    </location>
</feature>
<dbReference type="RefSeq" id="WP_191142375.1">
    <property type="nucleotide sequence ID" value="NZ_JACXAH010000020.1"/>
</dbReference>
<feature type="transmembrane region" description="Helical" evidence="1">
    <location>
        <begin position="236"/>
        <end position="254"/>
    </location>
</feature>
<keyword evidence="3" id="KW-1185">Reference proteome</keyword>
<evidence type="ECO:0000313" key="3">
    <source>
        <dbReference type="Proteomes" id="UP000661691"/>
    </source>
</evidence>
<keyword evidence="1" id="KW-1133">Transmembrane helix</keyword>
<keyword evidence="1" id="KW-0472">Membrane</keyword>
<evidence type="ECO:0000313" key="2">
    <source>
        <dbReference type="EMBL" id="MBD1373216.1"/>
    </source>
</evidence>
<keyword evidence="1" id="KW-0812">Transmembrane</keyword>
<reference evidence="2" key="1">
    <citation type="submission" date="2020-09" db="EMBL/GenBank/DDBJ databases">
        <title>A novel bacterium of genus Hazenella, isolated from South China Sea.</title>
        <authorList>
            <person name="Huang H."/>
            <person name="Mo K."/>
            <person name="Hu Y."/>
        </authorList>
    </citation>
    <scope>NUCLEOTIDE SEQUENCE</scope>
    <source>
        <strain evidence="2">IB182357</strain>
    </source>
</reference>
<feature type="transmembrane region" description="Helical" evidence="1">
    <location>
        <begin position="139"/>
        <end position="160"/>
    </location>
</feature>
<protein>
    <submittedName>
        <fullName evidence="2">DUF1385 domain-containing protein</fullName>
    </submittedName>
</protein>
<dbReference type="AlphaFoldDB" id="A0A926RY66"/>
<dbReference type="EMBL" id="JACXAH010000020">
    <property type="protein sequence ID" value="MBD1373216.1"/>
    <property type="molecule type" value="Genomic_DNA"/>
</dbReference>
<organism evidence="2 3">
    <name type="scientific">Polycladospora coralii</name>
    <dbReference type="NCBI Taxonomy" id="2771432"/>
    <lineage>
        <taxon>Bacteria</taxon>
        <taxon>Bacillati</taxon>
        <taxon>Bacillota</taxon>
        <taxon>Bacilli</taxon>
        <taxon>Bacillales</taxon>
        <taxon>Thermoactinomycetaceae</taxon>
        <taxon>Polycladospora</taxon>
    </lineage>
</organism>
<evidence type="ECO:0000256" key="1">
    <source>
        <dbReference type="SAM" id="Phobius"/>
    </source>
</evidence>